<name>A0A510WC92_ENTTH</name>
<evidence type="ECO:0000259" key="1">
    <source>
        <dbReference type="Pfam" id="PF09369"/>
    </source>
</evidence>
<dbReference type="OrthoDB" id="9134227at2"/>
<accession>A0A510WC92</accession>
<reference evidence="2 3" key="1">
    <citation type="submission" date="2019-07" db="EMBL/GenBank/DDBJ databases">
        <title>Whole genome shotgun sequence of Enterococcus thailandicus NBRC 101867.</title>
        <authorList>
            <person name="Hosoyama A."/>
            <person name="Uohara A."/>
            <person name="Ohji S."/>
            <person name="Ichikawa N."/>
        </authorList>
    </citation>
    <scope>NUCLEOTIDE SEQUENCE [LARGE SCALE GENOMIC DNA]</scope>
    <source>
        <strain evidence="2 3">NBRC 101867</strain>
    </source>
</reference>
<proteinExistence type="predicted"/>
<dbReference type="Pfam" id="PF09369">
    <property type="entry name" value="MZB"/>
    <property type="match status" value="1"/>
</dbReference>
<evidence type="ECO:0000313" key="3">
    <source>
        <dbReference type="Proteomes" id="UP000321361"/>
    </source>
</evidence>
<gene>
    <name evidence="2" type="ORF">ETH01_11000</name>
</gene>
<evidence type="ECO:0000313" key="2">
    <source>
        <dbReference type="EMBL" id="GEK36813.1"/>
    </source>
</evidence>
<sequence>MVYKQKDKPEFNVRRSQLLTPFGIGALMDINNQSVMIADSEYWNTSRCEKVHDIRLEKAMDAEGFIEPPFKEEDDIVGKRFPQWYFSPEDRSLRKIDSWRQLVEAKGIPSSVKAFNQKPIDARKRKTELVPVRIICACCNGHAQDFPWLEWVHEGMSYDSYKDHEITLGSTAQSGSISDLIVSCKRCNKSRNLAGVFDEKRFPHQLEKLGIGCKGEYIWKKEENRIKCDEEVHVLLRNANNFFFPNISSSVNIPFKENKLIELTQSDEYYNALESELRGVTREKGIEKLEKDELVNKMITRLAEKIEYSFDEVKKIISVKFFNEISDDYPDTVMDYRRAEFEVLSGKEKYDEDSERFKMKLFNSEEISGHIYSELLNGITLVHQLEVVSALRSYSRIQTTDSELMKEQVLEGEESSGGAQEVSLRRKDNYYVGMRSLGEGIFFSLNSEEIRKWRDKIKDSVISNKIYKKMSNVRFPDEEGYIRPDYYLIHTLSHLFIKELSMCSGYSSSSLKERIYYSDELGKEMYGILIYTSSSDSEGTLGGLVKQGVPEKFFDLLNAALEKAKWCSFDPVCIESESQGRDSLNGAACHACSLISETSCEKMNVFLDRSVLIGSLEEPELGFFSGRNINDVSRFNI</sequence>
<dbReference type="AlphaFoldDB" id="A0A510WC92"/>
<dbReference type="InterPro" id="IPR018973">
    <property type="entry name" value="MZB"/>
</dbReference>
<dbReference type="NCBIfam" id="NF038324">
    <property type="entry name" value="DrmB_fam"/>
    <property type="match status" value="1"/>
</dbReference>
<organism evidence="2 3">
    <name type="scientific">Enterococcus thailandicus</name>
    <dbReference type="NCBI Taxonomy" id="417368"/>
    <lineage>
        <taxon>Bacteria</taxon>
        <taxon>Bacillati</taxon>
        <taxon>Bacillota</taxon>
        <taxon>Bacilli</taxon>
        <taxon>Lactobacillales</taxon>
        <taxon>Enterococcaceae</taxon>
        <taxon>Enterococcus</taxon>
    </lineage>
</organism>
<comment type="caution">
    <text evidence="2">The sequence shown here is derived from an EMBL/GenBank/DDBJ whole genome shotgun (WGS) entry which is preliminary data.</text>
</comment>
<dbReference type="InterPro" id="IPR047721">
    <property type="entry name" value="DrmB"/>
</dbReference>
<protein>
    <recommendedName>
        <fullName evidence="1">MrfA-like Zn-binding domain-containing protein</fullName>
    </recommendedName>
</protein>
<feature type="domain" description="MrfA-like Zn-binding" evidence="1">
    <location>
        <begin position="492"/>
        <end position="592"/>
    </location>
</feature>
<dbReference type="EMBL" id="BJUG01000005">
    <property type="protein sequence ID" value="GEK36813.1"/>
    <property type="molecule type" value="Genomic_DNA"/>
</dbReference>
<dbReference type="Proteomes" id="UP000321361">
    <property type="component" value="Unassembled WGS sequence"/>
</dbReference>